<evidence type="ECO:0000313" key="2">
    <source>
        <dbReference type="EMBL" id="OGX90870.1"/>
    </source>
</evidence>
<gene>
    <name evidence="2" type="ORF">BEN49_05975</name>
</gene>
<dbReference type="AlphaFoldDB" id="A0A1G1TJ27"/>
<evidence type="ECO:0000259" key="1">
    <source>
        <dbReference type="Pfam" id="PF01609"/>
    </source>
</evidence>
<dbReference type="EMBL" id="MDZA01000110">
    <property type="protein sequence ID" value="OGX90870.1"/>
    <property type="molecule type" value="Genomic_DNA"/>
</dbReference>
<sequence>MDATQQRLKAFEMEMTTVVADAGYCSGENYDQLEAHGLIGYIPAHGMYKAERAGFTYDGVTDSYTCSQGKQLTFQKVRLRFGVKR</sequence>
<organism evidence="2 3">
    <name type="scientific">Hymenobacter coccineus</name>
    <dbReference type="NCBI Taxonomy" id="1908235"/>
    <lineage>
        <taxon>Bacteria</taxon>
        <taxon>Pseudomonadati</taxon>
        <taxon>Bacteroidota</taxon>
        <taxon>Cytophagia</taxon>
        <taxon>Cytophagales</taxon>
        <taxon>Hymenobacteraceae</taxon>
        <taxon>Hymenobacter</taxon>
    </lineage>
</organism>
<accession>A0A1G1TJ27</accession>
<dbReference type="InterPro" id="IPR002559">
    <property type="entry name" value="Transposase_11"/>
</dbReference>
<dbReference type="GO" id="GO:0006313">
    <property type="term" value="P:DNA transposition"/>
    <property type="evidence" value="ECO:0007669"/>
    <property type="project" value="InterPro"/>
</dbReference>
<comment type="caution">
    <text evidence="2">The sequence shown here is derived from an EMBL/GenBank/DDBJ whole genome shotgun (WGS) entry which is preliminary data.</text>
</comment>
<keyword evidence="3" id="KW-1185">Reference proteome</keyword>
<dbReference type="Pfam" id="PF01609">
    <property type="entry name" value="DDE_Tnp_1"/>
    <property type="match status" value="1"/>
</dbReference>
<name>A0A1G1TJ27_9BACT</name>
<dbReference type="Proteomes" id="UP000177506">
    <property type="component" value="Unassembled WGS sequence"/>
</dbReference>
<reference evidence="2 3" key="1">
    <citation type="submission" date="2016-08" db="EMBL/GenBank/DDBJ databases">
        <title>Hymenobacter coccineus sp. nov., Hymenobacter lapidarius sp. nov. and Hymenobacter glacialis sp. nov., isolated from Antarctic soil.</title>
        <authorList>
            <person name="Sedlacek I."/>
            <person name="Kralova S."/>
            <person name="Kyrova K."/>
            <person name="Maslanova I."/>
            <person name="Stankova E."/>
            <person name="Vrbovska V."/>
            <person name="Nemec M."/>
            <person name="Bartak M."/>
            <person name="Svec P."/>
            <person name="Busse H.-J."/>
            <person name="Pantucek R."/>
        </authorList>
    </citation>
    <scope>NUCLEOTIDE SEQUENCE [LARGE SCALE GENOMIC DNA]</scope>
    <source>
        <strain evidence="2 3">CCM 8649</strain>
    </source>
</reference>
<proteinExistence type="predicted"/>
<feature type="domain" description="Transposase IS4-like" evidence="1">
    <location>
        <begin position="8"/>
        <end position="81"/>
    </location>
</feature>
<dbReference type="GO" id="GO:0004803">
    <property type="term" value="F:transposase activity"/>
    <property type="evidence" value="ECO:0007669"/>
    <property type="project" value="InterPro"/>
</dbReference>
<evidence type="ECO:0000313" key="3">
    <source>
        <dbReference type="Proteomes" id="UP000177506"/>
    </source>
</evidence>
<protein>
    <recommendedName>
        <fullName evidence="1">Transposase IS4-like domain-containing protein</fullName>
    </recommendedName>
</protein>
<dbReference type="GO" id="GO:0003677">
    <property type="term" value="F:DNA binding"/>
    <property type="evidence" value="ECO:0007669"/>
    <property type="project" value="InterPro"/>
</dbReference>